<name>A0A151IDW3_9HYME</name>
<dbReference type="EMBL" id="KQ977906">
    <property type="protein sequence ID" value="KYM98854.1"/>
    <property type="molecule type" value="Genomic_DNA"/>
</dbReference>
<evidence type="ECO:0000313" key="1">
    <source>
        <dbReference type="EMBL" id="KYM98854.1"/>
    </source>
</evidence>
<protein>
    <submittedName>
        <fullName evidence="1">Uncharacterized protein</fullName>
    </submittedName>
</protein>
<dbReference type="AlphaFoldDB" id="A0A151IDW3"/>
<gene>
    <name evidence="1" type="ORF">ALC62_10410</name>
</gene>
<dbReference type="Proteomes" id="UP000078542">
    <property type="component" value="Unassembled WGS sequence"/>
</dbReference>
<reference evidence="1 2" key="1">
    <citation type="submission" date="2016-03" db="EMBL/GenBank/DDBJ databases">
        <title>Cyphomyrmex costatus WGS genome.</title>
        <authorList>
            <person name="Nygaard S."/>
            <person name="Hu H."/>
            <person name="Boomsma J."/>
            <person name="Zhang G."/>
        </authorList>
    </citation>
    <scope>NUCLEOTIDE SEQUENCE [LARGE SCALE GENOMIC DNA]</scope>
    <source>
        <strain evidence="1">MS0001</strain>
        <tissue evidence="1">Whole body</tissue>
    </source>
</reference>
<accession>A0A151IDW3</accession>
<sequence length="82" mass="9515">MYSGTRMNYNLPPSPRRHRDCVQPCICFLHFGSLRQKCLLHTKFNLPPKIHSPLHHQILMYVCAAIKALGNKQEEVEEEISV</sequence>
<organism evidence="1 2">
    <name type="scientific">Cyphomyrmex costatus</name>
    <dbReference type="NCBI Taxonomy" id="456900"/>
    <lineage>
        <taxon>Eukaryota</taxon>
        <taxon>Metazoa</taxon>
        <taxon>Ecdysozoa</taxon>
        <taxon>Arthropoda</taxon>
        <taxon>Hexapoda</taxon>
        <taxon>Insecta</taxon>
        <taxon>Pterygota</taxon>
        <taxon>Neoptera</taxon>
        <taxon>Endopterygota</taxon>
        <taxon>Hymenoptera</taxon>
        <taxon>Apocrita</taxon>
        <taxon>Aculeata</taxon>
        <taxon>Formicoidea</taxon>
        <taxon>Formicidae</taxon>
        <taxon>Myrmicinae</taxon>
        <taxon>Cyphomyrmex</taxon>
    </lineage>
</organism>
<evidence type="ECO:0000313" key="2">
    <source>
        <dbReference type="Proteomes" id="UP000078542"/>
    </source>
</evidence>
<proteinExistence type="predicted"/>
<keyword evidence="2" id="KW-1185">Reference proteome</keyword>